<dbReference type="EMBL" id="CAKMAB010000021">
    <property type="protein sequence ID" value="CAH1057526.1"/>
    <property type="molecule type" value="Genomic_DNA"/>
</dbReference>
<keyword evidence="1" id="KW-1133">Transmembrane helix</keyword>
<feature type="transmembrane region" description="Helical" evidence="1">
    <location>
        <begin position="43"/>
        <end position="65"/>
    </location>
</feature>
<keyword evidence="4" id="KW-1185">Reference proteome</keyword>
<dbReference type="Pfam" id="PF00149">
    <property type="entry name" value="Metallophos"/>
    <property type="match status" value="1"/>
</dbReference>
<accession>A0ABN8FQW4</accession>
<dbReference type="InterPro" id="IPR029052">
    <property type="entry name" value="Metallo-depent_PP-like"/>
</dbReference>
<dbReference type="InterPro" id="IPR004843">
    <property type="entry name" value="Calcineurin-like_PHP"/>
</dbReference>
<dbReference type="CDD" id="cd07385">
    <property type="entry name" value="MPP_YkuE_C"/>
    <property type="match status" value="1"/>
</dbReference>
<keyword evidence="1" id="KW-0812">Transmembrane</keyword>
<proteinExistence type="predicted"/>
<sequence length="404" mass="44715">MVKGSGTLKTLRMLASGFAMLLILGLVNFYIGYHGWLLVHEWFSGASAVLFWTLFLLVAFAYVVGMIPWPTIVKPLARFFKVIGSYYLACMEFAIIMLPLADLLYVLLGWMGVDRTHYISEAGGTLLILLVVFLVWGSINAWSTVVRTHPIPIDKSIGTSTPLTIAVASDLHLGNIVGNRHLKKMVAQMNAMKPDVILLAGDVLDDSIEPFIRNSMSEQLKQLKARHGVYAVLGNHEYYGGSIKEYTDLMSSIGIKVLQDEVEEVAGTYIVGRKDKTAETMEAGGRLSVNSLLNGLDLTRPVIMMDHQPTGFDVAAQEGVDILLSGHTHRGQIAPNHWITKRLFELDWGYLRKDKLHVVVSSGYGTWGPPIRLASRSEIIKLEVVLEGTKQYSEEAVSTKTVLI</sequence>
<evidence type="ECO:0000256" key="1">
    <source>
        <dbReference type="SAM" id="Phobius"/>
    </source>
</evidence>
<dbReference type="Proteomes" id="UP000838749">
    <property type="component" value="Unassembled WGS sequence"/>
</dbReference>
<feature type="domain" description="Calcineurin-like phosphoesterase" evidence="2">
    <location>
        <begin position="164"/>
        <end position="330"/>
    </location>
</feature>
<comment type="caution">
    <text evidence="3">The sequence shown here is derived from an EMBL/GenBank/DDBJ whole genome shotgun (WGS) entry which is preliminary data.</text>
</comment>
<reference evidence="3" key="1">
    <citation type="submission" date="2021-12" db="EMBL/GenBank/DDBJ databases">
        <authorList>
            <person name="Criscuolo A."/>
        </authorList>
    </citation>
    <scope>NUCLEOTIDE SEQUENCE</scope>
    <source>
        <strain evidence="3">CIP111894</strain>
    </source>
</reference>
<feature type="transmembrane region" description="Helical" evidence="1">
    <location>
        <begin position="122"/>
        <end position="142"/>
    </location>
</feature>
<evidence type="ECO:0000313" key="3">
    <source>
        <dbReference type="EMBL" id="CAH1057526.1"/>
    </source>
</evidence>
<gene>
    <name evidence="3" type="ORF">PAECIP111894_03684</name>
</gene>
<keyword evidence="1" id="KW-0472">Membrane</keyword>
<dbReference type="InterPro" id="IPR051158">
    <property type="entry name" value="Metallophosphoesterase_sf"/>
</dbReference>
<dbReference type="SUPFAM" id="SSF56300">
    <property type="entry name" value="Metallo-dependent phosphatases"/>
    <property type="match status" value="1"/>
</dbReference>
<dbReference type="PANTHER" id="PTHR31302">
    <property type="entry name" value="TRANSMEMBRANE PROTEIN WITH METALLOPHOSPHOESTERASE DOMAIN-RELATED"/>
    <property type="match status" value="1"/>
</dbReference>
<evidence type="ECO:0000259" key="2">
    <source>
        <dbReference type="Pfam" id="PF00149"/>
    </source>
</evidence>
<dbReference type="Gene3D" id="3.60.21.10">
    <property type="match status" value="1"/>
</dbReference>
<protein>
    <recommendedName>
        <fullName evidence="2">Calcineurin-like phosphoesterase domain-containing protein</fullName>
    </recommendedName>
</protein>
<evidence type="ECO:0000313" key="4">
    <source>
        <dbReference type="Proteomes" id="UP000838749"/>
    </source>
</evidence>
<organism evidence="3 4">
    <name type="scientific">Paenibacillus pseudetheri</name>
    <dbReference type="NCBI Taxonomy" id="2897682"/>
    <lineage>
        <taxon>Bacteria</taxon>
        <taxon>Bacillati</taxon>
        <taxon>Bacillota</taxon>
        <taxon>Bacilli</taxon>
        <taxon>Bacillales</taxon>
        <taxon>Paenibacillaceae</taxon>
        <taxon>Paenibacillus</taxon>
    </lineage>
</organism>
<name>A0ABN8FQW4_9BACL</name>
<dbReference type="PANTHER" id="PTHR31302:SF0">
    <property type="entry name" value="TRANSMEMBRANE PROTEIN WITH METALLOPHOSPHOESTERASE DOMAIN"/>
    <property type="match status" value="1"/>
</dbReference>
<feature type="transmembrane region" description="Helical" evidence="1">
    <location>
        <begin position="86"/>
        <end position="110"/>
    </location>
</feature>
<feature type="transmembrane region" description="Helical" evidence="1">
    <location>
        <begin position="12"/>
        <end position="31"/>
    </location>
</feature>